<dbReference type="SUPFAM" id="SSF47616">
    <property type="entry name" value="GST C-terminal domain-like"/>
    <property type="match status" value="1"/>
</dbReference>
<dbReference type="STRING" id="466.Lmac_1789"/>
<evidence type="ECO:0000259" key="2">
    <source>
        <dbReference type="PROSITE" id="PS50404"/>
    </source>
</evidence>
<evidence type="ECO:0000256" key="1">
    <source>
        <dbReference type="RuleBase" id="RU003494"/>
    </source>
</evidence>
<protein>
    <submittedName>
        <fullName evidence="4">Glutathione S-transferase</fullName>
    </submittedName>
</protein>
<dbReference type="InterPro" id="IPR036282">
    <property type="entry name" value="Glutathione-S-Trfase_C_sf"/>
</dbReference>
<proteinExistence type="inferred from homology"/>
<sequence length="205" mass="23364">MKLYYTQGACSLAVRIIINEIGLDCEYESVDLKTKKTEKNNDFLSVNPKGAVPTLQLNDKQILTENLIIQMYLVDEFKATKLCPPIGDLSRYTVLGWSNYISTELHKTFGNLFNPAITSEMREKIFIPAIKSKLSYVNKQLGKTNFIAGDHFTMPDAYLFVMLLWASKMGIDTKELTHLTRYFSELHHKPSIVKSLKEESLEMAA</sequence>
<dbReference type="EMBL" id="LNYL01000042">
    <property type="protein sequence ID" value="KTD26018.1"/>
    <property type="molecule type" value="Genomic_DNA"/>
</dbReference>
<dbReference type="SFLD" id="SFLDG00358">
    <property type="entry name" value="Main_(cytGST)"/>
    <property type="match status" value="1"/>
</dbReference>
<dbReference type="GO" id="GO:0016740">
    <property type="term" value="F:transferase activity"/>
    <property type="evidence" value="ECO:0007669"/>
    <property type="project" value="UniProtKB-KW"/>
</dbReference>
<dbReference type="SFLD" id="SFLDS00019">
    <property type="entry name" value="Glutathione_Transferase_(cytos"/>
    <property type="match status" value="1"/>
</dbReference>
<dbReference type="Proteomes" id="UP000054908">
    <property type="component" value="Unassembled WGS sequence"/>
</dbReference>
<dbReference type="PANTHER" id="PTHR44051:SF8">
    <property type="entry name" value="GLUTATHIONE S-TRANSFERASE GSTA"/>
    <property type="match status" value="1"/>
</dbReference>
<dbReference type="Gene3D" id="1.20.1050.10">
    <property type="match status" value="1"/>
</dbReference>
<dbReference type="PANTHER" id="PTHR44051">
    <property type="entry name" value="GLUTATHIONE S-TRANSFERASE-RELATED"/>
    <property type="match status" value="1"/>
</dbReference>
<dbReference type="InterPro" id="IPR040079">
    <property type="entry name" value="Glutathione_S-Trfase"/>
</dbReference>
<feature type="domain" description="GST N-terminal" evidence="2">
    <location>
        <begin position="1"/>
        <end position="81"/>
    </location>
</feature>
<dbReference type="InterPro" id="IPR004045">
    <property type="entry name" value="Glutathione_S-Trfase_N"/>
</dbReference>
<dbReference type="Gene3D" id="3.40.30.10">
    <property type="entry name" value="Glutaredoxin"/>
    <property type="match status" value="1"/>
</dbReference>
<organism evidence="4 5">
    <name type="scientific">Legionella maceachernii</name>
    <dbReference type="NCBI Taxonomy" id="466"/>
    <lineage>
        <taxon>Bacteria</taxon>
        <taxon>Pseudomonadati</taxon>
        <taxon>Pseudomonadota</taxon>
        <taxon>Gammaproteobacteria</taxon>
        <taxon>Legionellales</taxon>
        <taxon>Legionellaceae</taxon>
        <taxon>Legionella</taxon>
    </lineage>
</organism>
<dbReference type="SUPFAM" id="SSF52833">
    <property type="entry name" value="Thioredoxin-like"/>
    <property type="match status" value="1"/>
</dbReference>
<dbReference type="NCBIfam" id="NF007831">
    <property type="entry name" value="PRK10542.1"/>
    <property type="match status" value="1"/>
</dbReference>
<dbReference type="InterPro" id="IPR010987">
    <property type="entry name" value="Glutathione-S-Trfase_C-like"/>
</dbReference>
<gene>
    <name evidence="4" type="ORF">Lmac_1789</name>
</gene>
<dbReference type="SFLD" id="SFLDG01150">
    <property type="entry name" value="Main.1:_Beta-like"/>
    <property type="match status" value="1"/>
</dbReference>
<dbReference type="RefSeq" id="WP_058452535.1">
    <property type="nucleotide sequence ID" value="NZ_CAAAIB010000004.1"/>
</dbReference>
<name>A0A0W0W1C3_9GAMM</name>
<keyword evidence="4" id="KW-0808">Transferase</keyword>
<reference evidence="4 5" key="1">
    <citation type="submission" date="2015-11" db="EMBL/GenBank/DDBJ databases">
        <title>Genomic analysis of 38 Legionella species identifies large and diverse effector repertoires.</title>
        <authorList>
            <person name="Burstein D."/>
            <person name="Amaro F."/>
            <person name="Zusman T."/>
            <person name="Lifshitz Z."/>
            <person name="Cohen O."/>
            <person name="Gilbert J.A."/>
            <person name="Pupko T."/>
            <person name="Shuman H.A."/>
            <person name="Segal G."/>
        </authorList>
    </citation>
    <scope>NUCLEOTIDE SEQUENCE [LARGE SCALE GENOMIC DNA]</scope>
    <source>
        <strain evidence="4 5">PX-1-G2-E2</strain>
    </source>
</reference>
<dbReference type="InterPro" id="IPR004046">
    <property type="entry name" value="GST_C"/>
</dbReference>
<dbReference type="OrthoDB" id="8772754at2"/>
<dbReference type="PROSITE" id="PS50405">
    <property type="entry name" value="GST_CTER"/>
    <property type="match status" value="1"/>
</dbReference>
<comment type="similarity">
    <text evidence="1">Belongs to the GST superfamily.</text>
</comment>
<dbReference type="CDD" id="cd03057">
    <property type="entry name" value="GST_N_Beta"/>
    <property type="match status" value="1"/>
</dbReference>
<evidence type="ECO:0000259" key="3">
    <source>
        <dbReference type="PROSITE" id="PS50405"/>
    </source>
</evidence>
<dbReference type="CDD" id="cd03188">
    <property type="entry name" value="GST_C_Beta"/>
    <property type="match status" value="1"/>
</dbReference>
<evidence type="ECO:0000313" key="4">
    <source>
        <dbReference type="EMBL" id="KTD26018.1"/>
    </source>
</evidence>
<dbReference type="AlphaFoldDB" id="A0A0W0W1C3"/>
<dbReference type="Pfam" id="PF00043">
    <property type="entry name" value="GST_C"/>
    <property type="match status" value="1"/>
</dbReference>
<dbReference type="PATRIC" id="fig|466.6.peg.1879"/>
<feature type="domain" description="GST C-terminal" evidence="3">
    <location>
        <begin position="87"/>
        <end position="205"/>
    </location>
</feature>
<comment type="caution">
    <text evidence="4">The sequence shown here is derived from an EMBL/GenBank/DDBJ whole genome shotgun (WGS) entry which is preliminary data.</text>
</comment>
<dbReference type="Pfam" id="PF02798">
    <property type="entry name" value="GST_N"/>
    <property type="match status" value="1"/>
</dbReference>
<dbReference type="PROSITE" id="PS50404">
    <property type="entry name" value="GST_NTER"/>
    <property type="match status" value="1"/>
</dbReference>
<dbReference type="InterPro" id="IPR036249">
    <property type="entry name" value="Thioredoxin-like_sf"/>
</dbReference>
<keyword evidence="5" id="KW-1185">Reference proteome</keyword>
<accession>A0A0W0W1C3</accession>
<evidence type="ECO:0000313" key="5">
    <source>
        <dbReference type="Proteomes" id="UP000054908"/>
    </source>
</evidence>